<dbReference type="Proteomes" id="UP001186944">
    <property type="component" value="Unassembled WGS sequence"/>
</dbReference>
<feature type="region of interest" description="Disordered" evidence="2">
    <location>
        <begin position="204"/>
        <end position="303"/>
    </location>
</feature>
<comment type="caution">
    <text evidence="4">The sequence shown here is derived from an EMBL/GenBank/DDBJ whole genome shotgun (WGS) entry which is preliminary data.</text>
</comment>
<evidence type="ECO:0000313" key="5">
    <source>
        <dbReference type="Proteomes" id="UP001186944"/>
    </source>
</evidence>
<feature type="coiled-coil region" evidence="1">
    <location>
        <begin position="86"/>
        <end position="189"/>
    </location>
</feature>
<accession>A0AA88Y0Z1</accession>
<feature type="compositionally biased region" description="Low complexity" evidence="2">
    <location>
        <begin position="224"/>
        <end position="256"/>
    </location>
</feature>
<sequence>MLKKEKKRAQEAVSELESFGRMPRQSSTTSDDGDRLRNSRPSSGSHWNNDRKMTAREEKAKNQILGDMSAGRQEAFELFRRDYHQSDDIEDNKRALKQRYADAKSLGEHVNKSRNKINHVKSQIEQHRMQLAMQGLVDPNNPEPDDVEQEMREEMEEEKLRYKECFNKLRNLKTEIEHLQHLLEKSKVKMMKDFEMWWAEQTNKAQESQSTSVRSAWRTPTPQNHGNSIHGNSNHGNPAYLGSPSSSTLSSGPPSGRRQKVASSITNSLGSMGRLQPLPPKTNNVNAMQNGNHQKSSSGIPLTGDPKADADIMAFIKARQNILRKGIHKSTIEYQSLYVIVLGIDFQGHTSKEKVGRGFDQSPFIHSRWNIFGLKVTGFCQGRIFVLG</sequence>
<feature type="region of interest" description="Disordered" evidence="2">
    <location>
        <begin position="1"/>
        <end position="68"/>
    </location>
</feature>
<feature type="compositionally biased region" description="Polar residues" evidence="2">
    <location>
        <begin position="261"/>
        <end position="270"/>
    </location>
</feature>
<evidence type="ECO:0000256" key="1">
    <source>
        <dbReference type="SAM" id="Coils"/>
    </source>
</evidence>
<evidence type="ECO:0000259" key="3">
    <source>
        <dbReference type="Pfam" id="PF23735"/>
    </source>
</evidence>
<keyword evidence="1" id="KW-0175">Coiled coil</keyword>
<reference evidence="4" key="1">
    <citation type="submission" date="2019-08" db="EMBL/GenBank/DDBJ databases">
        <title>The improved chromosome-level genome for the pearl oyster Pinctada fucata martensii using PacBio sequencing and Hi-C.</title>
        <authorList>
            <person name="Zheng Z."/>
        </authorList>
    </citation>
    <scope>NUCLEOTIDE SEQUENCE</scope>
    <source>
        <strain evidence="4">ZZ-2019</strain>
        <tissue evidence="4">Adductor muscle</tissue>
    </source>
</reference>
<feature type="domain" description="Kinesin-like protein KIF6/9 C-terminal" evidence="3">
    <location>
        <begin position="71"/>
        <end position="206"/>
    </location>
</feature>
<organism evidence="4 5">
    <name type="scientific">Pinctada imbricata</name>
    <name type="common">Atlantic pearl-oyster</name>
    <name type="synonym">Pinctada martensii</name>
    <dbReference type="NCBI Taxonomy" id="66713"/>
    <lineage>
        <taxon>Eukaryota</taxon>
        <taxon>Metazoa</taxon>
        <taxon>Spiralia</taxon>
        <taxon>Lophotrochozoa</taxon>
        <taxon>Mollusca</taxon>
        <taxon>Bivalvia</taxon>
        <taxon>Autobranchia</taxon>
        <taxon>Pteriomorphia</taxon>
        <taxon>Pterioida</taxon>
        <taxon>Pterioidea</taxon>
        <taxon>Pteriidae</taxon>
        <taxon>Pinctada</taxon>
    </lineage>
</organism>
<dbReference type="EMBL" id="VSWD01000009">
    <property type="protein sequence ID" value="KAK3093801.1"/>
    <property type="molecule type" value="Genomic_DNA"/>
</dbReference>
<evidence type="ECO:0000313" key="4">
    <source>
        <dbReference type="EMBL" id="KAK3093801.1"/>
    </source>
</evidence>
<name>A0AA88Y0Z1_PINIB</name>
<proteinExistence type="predicted"/>
<evidence type="ECO:0000256" key="2">
    <source>
        <dbReference type="SAM" id="MobiDB-lite"/>
    </source>
</evidence>
<feature type="compositionally biased region" description="Polar residues" evidence="2">
    <location>
        <begin position="204"/>
        <end position="223"/>
    </location>
</feature>
<protein>
    <recommendedName>
        <fullName evidence="3">Kinesin-like protein KIF6/9 C-terminal domain-containing protein</fullName>
    </recommendedName>
</protein>
<feature type="compositionally biased region" description="Basic and acidic residues" evidence="2">
    <location>
        <begin position="48"/>
        <end position="61"/>
    </location>
</feature>
<dbReference type="AlphaFoldDB" id="A0AA88Y0Z1"/>
<dbReference type="Pfam" id="PF23735">
    <property type="entry name" value="KIF9"/>
    <property type="match status" value="1"/>
</dbReference>
<keyword evidence="5" id="KW-1185">Reference proteome</keyword>
<gene>
    <name evidence="4" type="ORF">FSP39_020407</name>
</gene>
<feature type="compositionally biased region" description="Polar residues" evidence="2">
    <location>
        <begin position="281"/>
        <end position="300"/>
    </location>
</feature>
<dbReference type="InterPro" id="IPR056524">
    <property type="entry name" value="KIF6/9_C"/>
</dbReference>